<feature type="region of interest" description="Disordered" evidence="1">
    <location>
        <begin position="13"/>
        <end position="42"/>
    </location>
</feature>
<gene>
    <name evidence="2" type="ORF">POM88_016447</name>
</gene>
<accession>A0AAD8ILR2</accession>
<reference evidence="2" key="1">
    <citation type="submission" date="2023-02" db="EMBL/GenBank/DDBJ databases">
        <title>Genome of toxic invasive species Heracleum sosnowskyi carries increased number of genes despite the absence of recent whole-genome duplications.</title>
        <authorList>
            <person name="Schelkunov M."/>
            <person name="Shtratnikova V."/>
            <person name="Makarenko M."/>
            <person name="Klepikova A."/>
            <person name="Omelchenko D."/>
            <person name="Novikova G."/>
            <person name="Obukhova E."/>
            <person name="Bogdanov V."/>
            <person name="Penin A."/>
            <person name="Logacheva M."/>
        </authorList>
    </citation>
    <scope>NUCLEOTIDE SEQUENCE</scope>
    <source>
        <strain evidence="2">Hsosn_3</strain>
        <tissue evidence="2">Leaf</tissue>
    </source>
</reference>
<dbReference type="AlphaFoldDB" id="A0AAD8ILR2"/>
<dbReference type="Pfam" id="PF02178">
    <property type="entry name" value="AT_hook"/>
    <property type="match status" value="1"/>
</dbReference>
<protein>
    <submittedName>
        <fullName evidence="2">Uncharacterized protein</fullName>
    </submittedName>
</protein>
<organism evidence="2 3">
    <name type="scientific">Heracleum sosnowskyi</name>
    <dbReference type="NCBI Taxonomy" id="360622"/>
    <lineage>
        <taxon>Eukaryota</taxon>
        <taxon>Viridiplantae</taxon>
        <taxon>Streptophyta</taxon>
        <taxon>Embryophyta</taxon>
        <taxon>Tracheophyta</taxon>
        <taxon>Spermatophyta</taxon>
        <taxon>Magnoliopsida</taxon>
        <taxon>eudicotyledons</taxon>
        <taxon>Gunneridae</taxon>
        <taxon>Pentapetalae</taxon>
        <taxon>asterids</taxon>
        <taxon>campanulids</taxon>
        <taxon>Apiales</taxon>
        <taxon>Apiaceae</taxon>
        <taxon>Apioideae</taxon>
        <taxon>apioid superclade</taxon>
        <taxon>Tordylieae</taxon>
        <taxon>Tordyliinae</taxon>
        <taxon>Heracleum</taxon>
    </lineage>
</organism>
<reference evidence="2" key="2">
    <citation type="submission" date="2023-05" db="EMBL/GenBank/DDBJ databases">
        <authorList>
            <person name="Schelkunov M.I."/>
        </authorList>
    </citation>
    <scope>NUCLEOTIDE SEQUENCE</scope>
    <source>
        <strain evidence="2">Hsosn_3</strain>
        <tissue evidence="2">Leaf</tissue>
    </source>
</reference>
<dbReference type="GO" id="GO:0003677">
    <property type="term" value="F:DNA binding"/>
    <property type="evidence" value="ECO:0007669"/>
    <property type="project" value="InterPro"/>
</dbReference>
<dbReference type="InterPro" id="IPR017956">
    <property type="entry name" value="AT_hook_DNA-bd_motif"/>
</dbReference>
<evidence type="ECO:0000256" key="1">
    <source>
        <dbReference type="SAM" id="MobiDB-lite"/>
    </source>
</evidence>
<keyword evidence="3" id="KW-1185">Reference proteome</keyword>
<comment type="caution">
    <text evidence="2">The sequence shown here is derived from an EMBL/GenBank/DDBJ whole genome shotgun (WGS) entry which is preliminary data.</text>
</comment>
<name>A0AAD8ILR2_9APIA</name>
<evidence type="ECO:0000313" key="3">
    <source>
        <dbReference type="Proteomes" id="UP001237642"/>
    </source>
</evidence>
<dbReference type="EMBL" id="JAUIZM010000004">
    <property type="protein sequence ID" value="KAK1388269.1"/>
    <property type="molecule type" value="Genomic_DNA"/>
</dbReference>
<proteinExistence type="predicted"/>
<evidence type="ECO:0000313" key="2">
    <source>
        <dbReference type="EMBL" id="KAK1388269.1"/>
    </source>
</evidence>
<sequence>MRRPSRLLNVQSRGSGIGAVPTMMPMGEVDGGTSVKRRTGRPPKLHSVVVEVELNALVDPGAGAETILFVGGRGSYLRSTPEWLDLEKAGKLSALVGNSSGGDRGRGRPPKMSEMGWLWDRGQASSPGSELFRS</sequence>
<feature type="region of interest" description="Disordered" evidence="1">
    <location>
        <begin position="94"/>
        <end position="134"/>
    </location>
</feature>
<dbReference type="Proteomes" id="UP001237642">
    <property type="component" value="Unassembled WGS sequence"/>
</dbReference>